<organism evidence="2 3">
    <name type="scientific">Anaerovorax odorimutans</name>
    <dbReference type="NCBI Taxonomy" id="109327"/>
    <lineage>
        <taxon>Bacteria</taxon>
        <taxon>Bacillati</taxon>
        <taxon>Bacillota</taxon>
        <taxon>Clostridia</taxon>
        <taxon>Peptostreptococcales</taxon>
        <taxon>Anaerovoracaceae</taxon>
        <taxon>Anaerovorax</taxon>
    </lineage>
</organism>
<evidence type="ECO:0000256" key="1">
    <source>
        <dbReference type="SAM" id="Phobius"/>
    </source>
</evidence>
<evidence type="ECO:0000313" key="2">
    <source>
        <dbReference type="EMBL" id="MCQ4638204.1"/>
    </source>
</evidence>
<dbReference type="Pfam" id="PF11457">
    <property type="entry name" value="DUF3021"/>
    <property type="match status" value="1"/>
</dbReference>
<proteinExistence type="predicted"/>
<protein>
    <submittedName>
        <fullName evidence="2">DUF3021 domain-containing protein</fullName>
    </submittedName>
</protein>
<gene>
    <name evidence="2" type="ORF">NE619_15825</name>
</gene>
<feature type="transmembrane region" description="Helical" evidence="1">
    <location>
        <begin position="72"/>
        <end position="92"/>
    </location>
</feature>
<feature type="transmembrane region" description="Helical" evidence="1">
    <location>
        <begin position="98"/>
        <end position="121"/>
    </location>
</feature>
<evidence type="ECO:0000313" key="3">
    <source>
        <dbReference type="Proteomes" id="UP001524502"/>
    </source>
</evidence>
<keyword evidence="1" id="KW-0472">Membrane</keyword>
<keyword evidence="1" id="KW-0812">Transmembrane</keyword>
<reference evidence="2 3" key="1">
    <citation type="submission" date="2022-06" db="EMBL/GenBank/DDBJ databases">
        <title>Isolation of gut microbiota from human fecal samples.</title>
        <authorList>
            <person name="Pamer E.G."/>
            <person name="Barat B."/>
            <person name="Waligurski E."/>
            <person name="Medina S."/>
            <person name="Paddock L."/>
            <person name="Mostad J."/>
        </authorList>
    </citation>
    <scope>NUCLEOTIDE SEQUENCE [LARGE SCALE GENOMIC DNA]</scope>
    <source>
        <strain evidence="2 3">SL.3.17</strain>
    </source>
</reference>
<accession>A0ABT1RSL9</accession>
<name>A0ABT1RSL9_9FIRM</name>
<dbReference type="InterPro" id="IPR021560">
    <property type="entry name" value="DUF3021"/>
</dbReference>
<comment type="caution">
    <text evidence="2">The sequence shown here is derived from an EMBL/GenBank/DDBJ whole genome shotgun (WGS) entry which is preliminary data.</text>
</comment>
<keyword evidence="1" id="KW-1133">Transmembrane helix</keyword>
<dbReference type="Proteomes" id="UP001524502">
    <property type="component" value="Unassembled WGS sequence"/>
</dbReference>
<sequence length="141" mass="15791">MDKLNLKECVLIDCVSFTAVSVILSLLSFNEDLMSGFDHTMALEVFACTTLISILMYPISRISFRSAVMAEAAKLLDVAVCVLGFGGSFGWFPWEGKYIFEACLIFVAVFIITSAVLFWQASSIANKINRKIREKEHETHH</sequence>
<keyword evidence="3" id="KW-1185">Reference proteome</keyword>
<feature type="transmembrane region" description="Helical" evidence="1">
    <location>
        <begin position="9"/>
        <end position="29"/>
    </location>
</feature>
<dbReference type="EMBL" id="JANFXK010000022">
    <property type="protein sequence ID" value="MCQ4638204.1"/>
    <property type="molecule type" value="Genomic_DNA"/>
</dbReference>
<dbReference type="RefSeq" id="WP_256133399.1">
    <property type="nucleotide sequence ID" value="NZ_JANFXK010000022.1"/>
</dbReference>
<feature type="transmembrane region" description="Helical" evidence="1">
    <location>
        <begin position="41"/>
        <end position="60"/>
    </location>
</feature>